<dbReference type="InterPro" id="IPR007138">
    <property type="entry name" value="ABM_dom"/>
</dbReference>
<dbReference type="PROSITE" id="PS51725">
    <property type="entry name" value="ABM"/>
    <property type="match status" value="1"/>
</dbReference>
<proteinExistence type="predicted"/>
<keyword evidence="3" id="KW-1185">Reference proteome</keyword>
<dbReference type="Gene3D" id="3.30.70.100">
    <property type="match status" value="1"/>
</dbReference>
<feature type="domain" description="ABM" evidence="1">
    <location>
        <begin position="44"/>
        <end position="133"/>
    </location>
</feature>
<dbReference type="Pfam" id="PF03992">
    <property type="entry name" value="ABM"/>
    <property type="match status" value="1"/>
</dbReference>
<accession>A0A2L2TA44</accession>
<name>A0A2L2TA44_9HYPO</name>
<dbReference type="RefSeq" id="XP_025588533.1">
    <property type="nucleotide sequence ID" value="XM_025728611.2"/>
</dbReference>
<dbReference type="KEGG" id="fvn:FVRRES_01325"/>
<evidence type="ECO:0000313" key="2">
    <source>
        <dbReference type="EMBL" id="CEI64813.1"/>
    </source>
</evidence>
<dbReference type="InterPro" id="IPR011008">
    <property type="entry name" value="Dimeric_a/b-barrel"/>
</dbReference>
<dbReference type="GeneID" id="37252969"/>
<sequence length="251" mass="27608">MLIICSVYACIIIVDEKPASNFTYLLIVQSQTNAAHAMAAVFESLLIRFKPVLVEHAESPPASFSSVTDHLKSIPGVESVYLGRPLEKPDYWFLGIRWASRPAYDAFVSGSAATDWHASLRALVIGHPIVSSIAEYTGHAESALHAPITEICTCWDIDHTFTEDNMKPFALACSEGKLAGLHGLAYGEFVQGEHEDSSVIPGRASRLLMGWDSKEAHLQHKNSGSAIDDNIYYLLAKNKSLEIYHVPLQKL</sequence>
<protein>
    <recommendedName>
        <fullName evidence="1">ABM domain-containing protein</fullName>
    </recommendedName>
</protein>
<organism evidence="2 3">
    <name type="scientific">Fusarium venenatum</name>
    <dbReference type="NCBI Taxonomy" id="56646"/>
    <lineage>
        <taxon>Eukaryota</taxon>
        <taxon>Fungi</taxon>
        <taxon>Dikarya</taxon>
        <taxon>Ascomycota</taxon>
        <taxon>Pezizomycotina</taxon>
        <taxon>Sordariomycetes</taxon>
        <taxon>Hypocreomycetidae</taxon>
        <taxon>Hypocreales</taxon>
        <taxon>Nectriaceae</taxon>
        <taxon>Fusarium</taxon>
    </lineage>
</organism>
<dbReference type="AlphaFoldDB" id="A0A2L2TA44"/>
<dbReference type="EMBL" id="LN649229">
    <property type="protein sequence ID" value="CEI64813.1"/>
    <property type="molecule type" value="Genomic_DNA"/>
</dbReference>
<dbReference type="SUPFAM" id="SSF54909">
    <property type="entry name" value="Dimeric alpha+beta barrel"/>
    <property type="match status" value="1"/>
</dbReference>
<reference evidence="3" key="1">
    <citation type="submission" date="2014-10" db="EMBL/GenBank/DDBJ databases">
        <authorList>
            <person name="King R."/>
        </authorList>
    </citation>
    <scope>NUCLEOTIDE SEQUENCE [LARGE SCALE GENOMIC DNA]</scope>
    <source>
        <strain evidence="3">A3/5</strain>
    </source>
</reference>
<evidence type="ECO:0000259" key="1">
    <source>
        <dbReference type="PROSITE" id="PS51725"/>
    </source>
</evidence>
<dbReference type="Proteomes" id="UP000245910">
    <property type="component" value="Chromosome I"/>
</dbReference>
<evidence type="ECO:0000313" key="3">
    <source>
        <dbReference type="Proteomes" id="UP000245910"/>
    </source>
</evidence>
<dbReference type="STRING" id="56646.A0A2L2TA44"/>